<dbReference type="Pfam" id="PF13517">
    <property type="entry name" value="FG-GAP_3"/>
    <property type="match status" value="2"/>
</dbReference>
<gene>
    <name evidence="4" type="ORF">Shyd_91080</name>
</gene>
<evidence type="ECO:0000256" key="1">
    <source>
        <dbReference type="ARBA" id="ARBA00022729"/>
    </source>
</evidence>
<sequence>MRRPSIAAGAAALCLALFGLSTGAGSATATPEQPAGTAAAFDGPAEAPAVAVAGPGTGVRSAGTGARHDYNRDGRSDLAAWYDYADGHDAVRTFLAGSNGAFAAPGVGWETPAGNYWVENMKRLTGDFNGDGIGDLAAFYGYEDGRVTLLTWLGRGDGTFGNALHSWTAAPGNWYFDAMTVQAGDFNGDGRDDVAVWYAYGNGNDRLFTMLARTDGGFGPHTSSFERVAADGWYVNRMKFATGDFNGDGRDDLAALYGYRDGSVKLMYWAGRTDGGFAEPVHGYESTGWTFRQASLHAGDFDGDGRDDLAAWYDYADGHDAVIGFRLGTDGKFGARREMLTRPAGSYDRSRMKILTGDYNGDGRDDLATLYGYADGRVKTITFTADSDGNLDDPLHSWESEPGNWTFSQVHMMEGYTSPTPLPYCPAVFGHGGWPTEADGWQEDQIRAANHPRGLAQEKSWGAAGVEADLRLTKNGTKAVMWHNRTTYGLTGSSAPISELTWASGSNPLNGRTITRGPYAGETVYTFREWLDSAKALGMVVLVEVKPETKEILRSSDPSVRETAWSEVLDPIKERIASQEIMIYTHDADLELDLKDRIAAAGLSKALTGHPAWYDAIGWQEPPPPASGNYAAWQRALDADVTRLATSWTPGLTNWMDGRCV</sequence>
<feature type="domain" description="GP-PDE" evidence="3">
    <location>
        <begin position="461"/>
        <end position="588"/>
    </location>
</feature>
<dbReference type="Pfam" id="PF03009">
    <property type="entry name" value="GDPD"/>
    <property type="match status" value="1"/>
</dbReference>
<protein>
    <recommendedName>
        <fullName evidence="3">GP-PDE domain-containing protein</fullName>
    </recommendedName>
</protein>
<reference evidence="4" key="1">
    <citation type="submission" date="2024-05" db="EMBL/GenBank/DDBJ databases">
        <title>Whole genome shotgun sequence of Streptomyces hydrogenans NBRC 13475.</title>
        <authorList>
            <person name="Komaki H."/>
            <person name="Tamura T."/>
        </authorList>
    </citation>
    <scope>NUCLEOTIDE SEQUENCE</scope>
    <source>
        <strain evidence="4">NBRC 13475</strain>
    </source>
</reference>
<proteinExistence type="predicted"/>
<dbReference type="SUPFAM" id="SSF69318">
    <property type="entry name" value="Integrin alpha N-terminal domain"/>
    <property type="match status" value="1"/>
</dbReference>
<dbReference type="InterPro" id="IPR013517">
    <property type="entry name" value="FG-GAP"/>
</dbReference>
<dbReference type="Proteomes" id="UP001052739">
    <property type="component" value="Unassembled WGS sequence"/>
</dbReference>
<dbReference type="InterPro" id="IPR030395">
    <property type="entry name" value="GP_PDE_dom"/>
</dbReference>
<keyword evidence="1 2" id="KW-0732">Signal</keyword>
<dbReference type="InterPro" id="IPR028994">
    <property type="entry name" value="Integrin_alpha_N"/>
</dbReference>
<evidence type="ECO:0000259" key="3">
    <source>
        <dbReference type="Pfam" id="PF03009"/>
    </source>
</evidence>
<evidence type="ECO:0000313" key="4">
    <source>
        <dbReference type="EMBL" id="GHI27737.1"/>
    </source>
</evidence>
<organism evidence="4 5">
    <name type="scientific">Streptomyces hydrogenans</name>
    <dbReference type="NCBI Taxonomy" id="1873719"/>
    <lineage>
        <taxon>Bacteria</taxon>
        <taxon>Bacillati</taxon>
        <taxon>Actinomycetota</taxon>
        <taxon>Actinomycetes</taxon>
        <taxon>Kitasatosporales</taxon>
        <taxon>Streptomycetaceae</taxon>
        <taxon>Streptomyces</taxon>
    </lineage>
</organism>
<dbReference type="SUPFAM" id="SSF51695">
    <property type="entry name" value="PLC-like phosphodiesterases"/>
    <property type="match status" value="1"/>
</dbReference>
<feature type="signal peptide" evidence="2">
    <location>
        <begin position="1"/>
        <end position="29"/>
    </location>
</feature>
<evidence type="ECO:0000256" key="2">
    <source>
        <dbReference type="SAM" id="SignalP"/>
    </source>
</evidence>
<dbReference type="PANTHER" id="PTHR46580">
    <property type="entry name" value="SENSOR KINASE-RELATED"/>
    <property type="match status" value="1"/>
</dbReference>
<dbReference type="Gene3D" id="2.40.128.340">
    <property type="match status" value="3"/>
</dbReference>
<name>A0ABQ3PRT8_9ACTN</name>
<dbReference type="EMBL" id="BNDW01000117">
    <property type="protein sequence ID" value="GHI27737.1"/>
    <property type="molecule type" value="Genomic_DNA"/>
</dbReference>
<feature type="chain" id="PRO_5046499849" description="GP-PDE domain-containing protein" evidence="2">
    <location>
        <begin position="30"/>
        <end position="661"/>
    </location>
</feature>
<keyword evidence="5" id="KW-1185">Reference proteome</keyword>
<accession>A0ABQ3PRT8</accession>
<evidence type="ECO:0000313" key="5">
    <source>
        <dbReference type="Proteomes" id="UP001052739"/>
    </source>
</evidence>
<comment type="caution">
    <text evidence="4">The sequence shown here is derived from an EMBL/GenBank/DDBJ whole genome shotgun (WGS) entry which is preliminary data.</text>
</comment>
<dbReference type="Gene3D" id="3.20.20.190">
    <property type="entry name" value="Phosphatidylinositol (PI) phosphodiesterase"/>
    <property type="match status" value="1"/>
</dbReference>
<dbReference type="InterPro" id="IPR017946">
    <property type="entry name" value="PLC-like_Pdiesterase_TIM-brl"/>
</dbReference>